<reference evidence="3" key="1">
    <citation type="journal article" date="2019" name="Int. J. Syst. Evol. Microbiol.">
        <title>The Global Catalogue of Microorganisms (GCM) 10K type strain sequencing project: providing services to taxonomists for standard genome sequencing and annotation.</title>
        <authorList>
            <consortium name="The Broad Institute Genomics Platform"/>
            <consortium name="The Broad Institute Genome Sequencing Center for Infectious Disease"/>
            <person name="Wu L."/>
            <person name="Ma J."/>
        </authorList>
    </citation>
    <scope>NUCLEOTIDE SEQUENCE [LARGE SCALE GENOMIC DNA]</scope>
    <source>
        <strain evidence="3">CGMCC 1.16305</strain>
    </source>
</reference>
<evidence type="ECO:0000313" key="2">
    <source>
        <dbReference type="EMBL" id="MFC7393782.1"/>
    </source>
</evidence>
<feature type="transmembrane region" description="Helical" evidence="1">
    <location>
        <begin position="20"/>
        <end position="41"/>
    </location>
</feature>
<dbReference type="RefSeq" id="WP_380966455.1">
    <property type="nucleotide sequence ID" value="NZ_JBHTCO010000015.1"/>
</dbReference>
<accession>A0ABW2PWL5</accession>
<keyword evidence="1" id="KW-1133">Transmembrane helix</keyword>
<evidence type="ECO:0000256" key="1">
    <source>
        <dbReference type="SAM" id="Phobius"/>
    </source>
</evidence>
<keyword evidence="1" id="KW-0472">Membrane</keyword>
<comment type="caution">
    <text evidence="2">The sequence shown here is derived from an EMBL/GenBank/DDBJ whole genome shotgun (WGS) entry which is preliminary data.</text>
</comment>
<organism evidence="2 3">
    <name type="scientific">Scopulibacillus cellulosilyticus</name>
    <dbReference type="NCBI Taxonomy" id="2665665"/>
    <lineage>
        <taxon>Bacteria</taxon>
        <taxon>Bacillati</taxon>
        <taxon>Bacillota</taxon>
        <taxon>Bacilli</taxon>
        <taxon>Bacillales</taxon>
        <taxon>Sporolactobacillaceae</taxon>
        <taxon>Scopulibacillus</taxon>
    </lineage>
</organism>
<feature type="transmembrane region" description="Helical" evidence="1">
    <location>
        <begin position="84"/>
        <end position="106"/>
    </location>
</feature>
<dbReference type="EMBL" id="JBHTCO010000015">
    <property type="protein sequence ID" value="MFC7393782.1"/>
    <property type="molecule type" value="Genomic_DNA"/>
</dbReference>
<keyword evidence="3" id="KW-1185">Reference proteome</keyword>
<dbReference type="Proteomes" id="UP001596505">
    <property type="component" value="Unassembled WGS sequence"/>
</dbReference>
<evidence type="ECO:0000313" key="3">
    <source>
        <dbReference type="Proteomes" id="UP001596505"/>
    </source>
</evidence>
<gene>
    <name evidence="2" type="ORF">ACFQRG_12540</name>
</gene>
<name>A0ABW2PWL5_9BACL</name>
<protein>
    <submittedName>
        <fullName evidence="2">Uncharacterized protein</fullName>
    </submittedName>
</protein>
<sequence length="112" mass="13178">MKLHFFHLPYLSDGPAIEQLLITFILMMHMCFLGFTVSSLLQRFGRNGMYVLSIAALLFFTIIGFLCTYFQWWGNILGWLSYHSVFYIMMWTIPVIVIYMIASYCLPRRATL</sequence>
<proteinExistence type="predicted"/>
<keyword evidence="1" id="KW-0812">Transmembrane</keyword>
<feature type="transmembrane region" description="Helical" evidence="1">
    <location>
        <begin position="48"/>
        <end position="72"/>
    </location>
</feature>